<keyword evidence="2" id="KW-0548">Nucleotidyltransferase</keyword>
<keyword evidence="2" id="KW-0696">RNA-directed RNA polymerase</keyword>
<keyword evidence="3" id="KW-1185">Reference proteome</keyword>
<evidence type="ECO:0000256" key="1">
    <source>
        <dbReference type="SAM" id="MobiDB-lite"/>
    </source>
</evidence>
<feature type="non-terminal residue" evidence="2">
    <location>
        <position position="101"/>
    </location>
</feature>
<evidence type="ECO:0000313" key="2">
    <source>
        <dbReference type="EMBL" id="PHJ15258.1"/>
    </source>
</evidence>
<dbReference type="GO" id="GO:0003968">
    <property type="term" value="F:RNA-directed RNA polymerase activity"/>
    <property type="evidence" value="ECO:0007669"/>
    <property type="project" value="UniProtKB-KW"/>
</dbReference>
<organism evidence="2 3">
    <name type="scientific">Cystoisospora suis</name>
    <dbReference type="NCBI Taxonomy" id="483139"/>
    <lineage>
        <taxon>Eukaryota</taxon>
        <taxon>Sar</taxon>
        <taxon>Alveolata</taxon>
        <taxon>Apicomplexa</taxon>
        <taxon>Conoidasida</taxon>
        <taxon>Coccidia</taxon>
        <taxon>Eucoccidiorida</taxon>
        <taxon>Eimeriorina</taxon>
        <taxon>Sarcocystidae</taxon>
        <taxon>Cystoisospora</taxon>
    </lineage>
</organism>
<dbReference type="GeneID" id="94434243"/>
<keyword evidence="2" id="KW-0808">Transferase</keyword>
<protein>
    <submittedName>
        <fullName evidence="2">Rna-dependent rna polymerase rdp</fullName>
    </submittedName>
</protein>
<dbReference type="VEuPathDB" id="ToxoDB:CSUI_010931"/>
<dbReference type="AlphaFoldDB" id="A0A2C6KF19"/>
<dbReference type="EMBL" id="MIGC01008908">
    <property type="protein sequence ID" value="PHJ15258.1"/>
    <property type="molecule type" value="Genomic_DNA"/>
</dbReference>
<accession>A0A2C6KF19</accession>
<reference evidence="2 3" key="1">
    <citation type="journal article" date="2017" name="Int. J. Parasitol.">
        <title>The genome of the protozoan parasite Cystoisospora suis and a reverse vaccinology approach to identify vaccine candidates.</title>
        <authorList>
            <person name="Palmieri N."/>
            <person name="Shrestha A."/>
            <person name="Ruttkowski B."/>
            <person name="Beck T."/>
            <person name="Vogl C."/>
            <person name="Tomley F."/>
            <person name="Blake D.P."/>
            <person name="Joachim A."/>
        </authorList>
    </citation>
    <scope>NUCLEOTIDE SEQUENCE [LARGE SCALE GENOMIC DNA]</scope>
    <source>
        <strain evidence="2 3">Wien I</strain>
    </source>
</reference>
<dbReference type="Proteomes" id="UP000221165">
    <property type="component" value="Unassembled WGS sequence"/>
</dbReference>
<evidence type="ECO:0000313" key="3">
    <source>
        <dbReference type="Proteomes" id="UP000221165"/>
    </source>
</evidence>
<proteinExistence type="predicted"/>
<feature type="region of interest" description="Disordered" evidence="1">
    <location>
        <begin position="1"/>
        <end position="37"/>
    </location>
</feature>
<name>A0A2C6KF19_9APIC</name>
<comment type="caution">
    <text evidence="2">The sequence shown here is derived from an EMBL/GenBank/DDBJ whole genome shotgun (WGS) entry which is preliminary data.</text>
</comment>
<gene>
    <name evidence="2" type="ORF">CSUI_010931</name>
</gene>
<feature type="compositionally biased region" description="Polar residues" evidence="1">
    <location>
        <begin position="1"/>
        <end position="10"/>
    </location>
</feature>
<dbReference type="RefSeq" id="XP_067916992.1">
    <property type="nucleotide sequence ID" value="XM_068071032.1"/>
</dbReference>
<sequence length="101" mass="10969">MEVQVDQQRTIKGGGSSSAWMKTSLLRPPSSSASQYGGLISSRGLGGSVTFYSKDCVEMLPPPTEDLRVDGLPVHWEEDRCHRSVKSCCVCADEMYIGDAV</sequence>